<proteinExistence type="predicted"/>
<evidence type="ECO:0000256" key="1">
    <source>
        <dbReference type="SAM" id="Phobius"/>
    </source>
</evidence>
<feature type="transmembrane region" description="Helical" evidence="1">
    <location>
        <begin position="140"/>
        <end position="158"/>
    </location>
</feature>
<dbReference type="Proteomes" id="UP000030012">
    <property type="component" value="Unassembled WGS sequence"/>
</dbReference>
<organism evidence="2 3">
    <name type="scientific">Clostridium novyi A str. 4552</name>
    <dbReference type="NCBI Taxonomy" id="1444289"/>
    <lineage>
        <taxon>Bacteria</taxon>
        <taxon>Bacillati</taxon>
        <taxon>Bacillota</taxon>
        <taxon>Clostridia</taxon>
        <taxon>Eubacteriales</taxon>
        <taxon>Clostridiaceae</taxon>
        <taxon>Clostridium</taxon>
    </lineage>
</organism>
<evidence type="ECO:0000313" key="3">
    <source>
        <dbReference type="Proteomes" id="UP000030012"/>
    </source>
</evidence>
<feature type="transmembrane region" description="Helical" evidence="1">
    <location>
        <begin position="62"/>
        <end position="84"/>
    </location>
</feature>
<keyword evidence="1" id="KW-1133">Transmembrane helix</keyword>
<evidence type="ECO:0000313" key="2">
    <source>
        <dbReference type="EMBL" id="KGM92803.1"/>
    </source>
</evidence>
<comment type="caution">
    <text evidence="2">The sequence shown here is derived from an EMBL/GenBank/DDBJ whole genome shotgun (WGS) entry which is preliminary data.</text>
</comment>
<keyword evidence="1" id="KW-0472">Membrane</keyword>
<feature type="transmembrane region" description="Helical" evidence="1">
    <location>
        <begin position="31"/>
        <end position="50"/>
    </location>
</feature>
<dbReference type="RefSeq" id="WP_018579531.1">
    <property type="nucleotide sequence ID" value="NZ_JENJ01000117.1"/>
</dbReference>
<gene>
    <name evidence="2" type="ORF">Z968_12730</name>
</gene>
<dbReference type="OrthoDB" id="1706832at2"/>
<dbReference type="AlphaFoldDB" id="A0A0A0HWR4"/>
<reference evidence="2 3" key="1">
    <citation type="submission" date="2014-01" db="EMBL/GenBank/DDBJ databases">
        <title>Plasmidome dynamics in the species complex Clostridium novyi sensu lato converts strains of independent lineages into distinctly different pathogens.</title>
        <authorList>
            <person name="Skarin H."/>
            <person name="Segerman B."/>
        </authorList>
    </citation>
    <scope>NUCLEOTIDE SEQUENCE [LARGE SCALE GENOMIC DNA]</scope>
    <source>
        <strain evidence="2 3">4552</strain>
    </source>
</reference>
<sequence>MLIGLFIGICLTITILFVKLYKNITLFSFKTLAFGVDFFVIFFYSIYFFHPNVSVKLVDGKLQYLLNAGVGILAILMYGLLILFINDTFPTISNALNLFIAFVGVSVAVPFAIGLLSPVIQIFIHGFTFNGDIVLSQNHMLSLFLKYMVFGLIALPVWRYRISKLEEL</sequence>
<keyword evidence="1" id="KW-0812">Transmembrane</keyword>
<protein>
    <submittedName>
        <fullName evidence="2">Uncharacterized protein</fullName>
    </submittedName>
</protein>
<accession>A0A0A0HWR4</accession>
<feature type="transmembrane region" description="Helical" evidence="1">
    <location>
        <begin position="6"/>
        <end position="24"/>
    </location>
</feature>
<dbReference type="EMBL" id="JENJ01000117">
    <property type="protein sequence ID" value="KGM92803.1"/>
    <property type="molecule type" value="Genomic_DNA"/>
</dbReference>
<name>A0A0A0HWR4_CLONO</name>
<feature type="transmembrane region" description="Helical" evidence="1">
    <location>
        <begin position="96"/>
        <end position="120"/>
    </location>
</feature>